<comment type="caution">
    <text evidence="1">The sequence shown here is derived from an EMBL/GenBank/DDBJ whole genome shotgun (WGS) entry which is preliminary data.</text>
</comment>
<proteinExistence type="predicted"/>
<sequence>MKLYFACQQSGSRIKRYTNAEFADLHLPYGAADCNGRATDCSRCTSNVIIGGKLSAPLSLHACTRDSGSFIVDTKERERRARTSNNEEIVLDLGQNNLVTSMQAIVSYIRISHMTVWRILYPNDKHSYQI</sequence>
<dbReference type="OrthoDB" id="7902892at2759"/>
<protein>
    <submittedName>
        <fullName evidence="1">DUF4817 domain-containing protein</fullName>
    </submittedName>
</protein>
<evidence type="ECO:0000313" key="1">
    <source>
        <dbReference type="EMBL" id="GFS95566.1"/>
    </source>
</evidence>
<gene>
    <name evidence="1" type="primary">AVEN_250221_1</name>
    <name evidence="1" type="ORF">NPIL_627361</name>
</gene>
<keyword evidence="2" id="KW-1185">Reference proteome</keyword>
<accession>A0A8X6TCK7</accession>
<dbReference type="AlphaFoldDB" id="A0A8X6TCK7"/>
<dbReference type="EMBL" id="BMAW01005704">
    <property type="protein sequence ID" value="GFS95566.1"/>
    <property type="molecule type" value="Genomic_DNA"/>
</dbReference>
<dbReference type="Proteomes" id="UP000887013">
    <property type="component" value="Unassembled WGS sequence"/>
</dbReference>
<evidence type="ECO:0000313" key="2">
    <source>
        <dbReference type="Proteomes" id="UP000887013"/>
    </source>
</evidence>
<reference evidence="1" key="1">
    <citation type="submission" date="2020-08" db="EMBL/GenBank/DDBJ databases">
        <title>Multicomponent nature underlies the extraordinary mechanical properties of spider dragline silk.</title>
        <authorList>
            <person name="Kono N."/>
            <person name="Nakamura H."/>
            <person name="Mori M."/>
            <person name="Yoshida Y."/>
            <person name="Ohtoshi R."/>
            <person name="Malay A.D."/>
            <person name="Moran D.A.P."/>
            <person name="Tomita M."/>
            <person name="Numata K."/>
            <person name="Arakawa K."/>
        </authorList>
    </citation>
    <scope>NUCLEOTIDE SEQUENCE</scope>
</reference>
<name>A0A8X6TCK7_NEPPI</name>
<organism evidence="1 2">
    <name type="scientific">Nephila pilipes</name>
    <name type="common">Giant wood spider</name>
    <name type="synonym">Nephila maculata</name>
    <dbReference type="NCBI Taxonomy" id="299642"/>
    <lineage>
        <taxon>Eukaryota</taxon>
        <taxon>Metazoa</taxon>
        <taxon>Ecdysozoa</taxon>
        <taxon>Arthropoda</taxon>
        <taxon>Chelicerata</taxon>
        <taxon>Arachnida</taxon>
        <taxon>Araneae</taxon>
        <taxon>Araneomorphae</taxon>
        <taxon>Entelegynae</taxon>
        <taxon>Araneoidea</taxon>
        <taxon>Nephilidae</taxon>
        <taxon>Nephila</taxon>
    </lineage>
</organism>